<gene>
    <name evidence="2" type="ORF">1_58</name>
</gene>
<accession>A0A5B8HVN7</accession>
<sequence>MLLNKFVLEIVEHFNKEIKKEENITLLKQHLINPLIDYTFQRLYPYILVTSIIFFLTFILAVITFLLIFKSQS</sequence>
<reference evidence="2" key="1">
    <citation type="submission" date="2018-11" db="EMBL/GenBank/DDBJ databases">
        <title>A distinct lineage of giant viruses engineers rhodopsin photosystems in predatory marine eukaryotes.</title>
        <authorList>
            <person name="Needham D.M."/>
            <person name="Yoshizawa S."/>
            <person name="Hosaka T."/>
            <person name="Poirier C."/>
            <person name="Choi C.-J."/>
            <person name="Hehenberger E."/>
            <person name="Irwin N.A.T."/>
            <person name="Wilken S."/>
            <person name="Yung C.-M."/>
            <person name="Bachy C."/>
            <person name="Kurihara R."/>
            <person name="Nakajima Y."/>
            <person name="Kojima K."/>
            <person name="Kimura-Someya T."/>
            <person name="Leonard G."/>
            <person name="Malmstrom R.R."/>
            <person name="Mende D."/>
            <person name="Olson D.K."/>
            <person name="Sudo Y."/>
            <person name="Sudek S."/>
            <person name="Richards T.A."/>
            <person name="DeLong E.F."/>
            <person name="Keeling P.J."/>
            <person name="Santoro A.E."/>
            <person name="Shirouzu M."/>
            <person name="Iwasaki W."/>
            <person name="Worden A.Z."/>
        </authorList>
    </citation>
    <scope>NUCLEOTIDE SEQUENCE</scope>
</reference>
<keyword evidence="1" id="KW-0812">Transmembrane</keyword>
<evidence type="ECO:0000256" key="1">
    <source>
        <dbReference type="SAM" id="Phobius"/>
    </source>
</evidence>
<evidence type="ECO:0000313" key="2">
    <source>
        <dbReference type="EMBL" id="QDY51673.1"/>
    </source>
</evidence>
<proteinExistence type="predicted"/>
<dbReference type="EMBL" id="MK250085">
    <property type="protein sequence ID" value="QDY51673.1"/>
    <property type="molecule type" value="Genomic_DNA"/>
</dbReference>
<protein>
    <submittedName>
        <fullName evidence="2">Uncharacterized protein</fullName>
    </submittedName>
</protein>
<keyword evidence="1" id="KW-1133">Transmembrane helix</keyword>
<feature type="transmembrane region" description="Helical" evidence="1">
    <location>
        <begin position="43"/>
        <end position="69"/>
    </location>
</feature>
<keyword evidence="1" id="KW-0472">Membrane</keyword>
<organism evidence="2">
    <name type="scientific">Mimiviridae sp. ChoanoV1</name>
    <dbReference type="NCBI Taxonomy" id="2596887"/>
    <lineage>
        <taxon>Viruses</taxon>
        <taxon>Varidnaviria</taxon>
        <taxon>Bamfordvirae</taxon>
        <taxon>Nucleocytoviricota</taxon>
        <taxon>Megaviricetes</taxon>
        <taxon>Imitervirales</taxon>
        <taxon>Schizomimiviridae</taxon>
    </lineage>
</organism>
<name>A0A5B8HVN7_9VIRU</name>